<proteinExistence type="predicted"/>
<name>A0ABY8X0B1_9BACL</name>
<dbReference type="InterPro" id="IPR004155">
    <property type="entry name" value="PBS_lyase_HEAT"/>
</dbReference>
<feature type="transmembrane region" description="Helical" evidence="1">
    <location>
        <begin position="6"/>
        <end position="29"/>
    </location>
</feature>
<organism evidence="2 3">
    <name type="scientific">Paenibacillus polygoni</name>
    <dbReference type="NCBI Taxonomy" id="3050112"/>
    <lineage>
        <taxon>Bacteria</taxon>
        <taxon>Bacillati</taxon>
        <taxon>Bacillota</taxon>
        <taxon>Bacilli</taxon>
        <taxon>Bacillales</taxon>
        <taxon>Paenibacillaceae</taxon>
        <taxon>Paenibacillus</taxon>
    </lineage>
</organism>
<dbReference type="InterPro" id="IPR016024">
    <property type="entry name" value="ARM-type_fold"/>
</dbReference>
<reference evidence="2 3" key="1">
    <citation type="submission" date="2023-06" db="EMBL/GenBank/DDBJ databases">
        <title>Paenibacillus polygonum sp. nov., an endophytic bacterium, isolated from Polygonum lapathifolium L. in Nanji Wetland National Nature Reserve, South of Poyang Lake, Jiangxi Province, China.</title>
        <authorList>
            <person name="Yu Z."/>
        </authorList>
    </citation>
    <scope>NUCLEOTIDE SEQUENCE [LARGE SCALE GENOMIC DNA]</scope>
    <source>
        <strain evidence="2 3">C31</strain>
    </source>
</reference>
<keyword evidence="1" id="KW-1133">Transmembrane helix</keyword>
<keyword evidence="1" id="KW-0472">Membrane</keyword>
<keyword evidence="3" id="KW-1185">Reference proteome</keyword>
<evidence type="ECO:0000256" key="1">
    <source>
        <dbReference type="SAM" id="Phobius"/>
    </source>
</evidence>
<dbReference type="Pfam" id="PF13646">
    <property type="entry name" value="HEAT_2"/>
    <property type="match status" value="1"/>
</dbReference>
<accession>A0ABY8X0B1</accession>
<evidence type="ECO:0000313" key="3">
    <source>
        <dbReference type="Proteomes" id="UP001236415"/>
    </source>
</evidence>
<protein>
    <submittedName>
        <fullName evidence="2">HEAT repeat domain-containing protein</fullName>
    </submittedName>
</protein>
<sequence>MFSNLALAYTFLYLCAGLIVVGIGLLITMKTTHNSKERKKEEYTRKHKDYFVYVQANLTGNEKIQLPPGKLTKIEEEVIMDRLIAIHDQIKGEHAAKLRDIARETGYIAKQMKQLDSISTSKTIEAAYRLGGIRASEATTALLQVLKEEKKVAHAVIYARAAAKCAERPAELKEMLRYLLDKGKPVYELAADILMETSLTPSNLLQELLESDHYNDVKVGLVASYAYASPEVMPAVIRLFRSKDETIRTDAIKLYLSRGPVLKDQTMKELMRDSNPEVRTAMANALGSIHTEDSIQLLQKGLSDAELLVRNQSAESLAGLGVRGFEVLCETAATASGTAREAALAYTERAMATADGQEEVEKMMTLNKKRLIYQHYFGTSPKEKQTRRMSEVIGGDFTA</sequence>
<dbReference type="SUPFAM" id="SSF48371">
    <property type="entry name" value="ARM repeat"/>
    <property type="match status" value="1"/>
</dbReference>
<dbReference type="InterPro" id="IPR011989">
    <property type="entry name" value="ARM-like"/>
</dbReference>
<dbReference type="EMBL" id="CP127162">
    <property type="protein sequence ID" value="WIV18119.1"/>
    <property type="molecule type" value="Genomic_DNA"/>
</dbReference>
<dbReference type="Proteomes" id="UP001236415">
    <property type="component" value="Chromosome"/>
</dbReference>
<dbReference type="RefSeq" id="WP_285743216.1">
    <property type="nucleotide sequence ID" value="NZ_CP127162.1"/>
</dbReference>
<dbReference type="SMART" id="SM00567">
    <property type="entry name" value="EZ_HEAT"/>
    <property type="match status" value="2"/>
</dbReference>
<keyword evidence="1" id="KW-0812">Transmembrane</keyword>
<dbReference type="Gene3D" id="1.25.10.10">
    <property type="entry name" value="Leucine-rich Repeat Variant"/>
    <property type="match status" value="2"/>
</dbReference>
<evidence type="ECO:0000313" key="2">
    <source>
        <dbReference type="EMBL" id="WIV18119.1"/>
    </source>
</evidence>
<gene>
    <name evidence="2" type="ORF">QPK24_17135</name>
</gene>